<keyword evidence="1" id="KW-0472">Membrane</keyword>
<accession>C9YSQ7</accession>
<dbReference type="GeneID" id="24305779"/>
<keyword evidence="1" id="KW-1133">Transmembrane helix</keyword>
<dbReference type="eggNOG" id="ENOG5031V1C">
    <property type="taxonomic scope" value="Bacteria"/>
</dbReference>
<dbReference type="Proteomes" id="UP000001444">
    <property type="component" value="Chromosome"/>
</dbReference>
<evidence type="ECO:0000256" key="1">
    <source>
        <dbReference type="SAM" id="Phobius"/>
    </source>
</evidence>
<keyword evidence="1" id="KW-0812">Transmembrane</keyword>
<dbReference type="KEGG" id="scb:SCAB_3741"/>
<name>C9YSQ7_STRSW</name>
<proteinExistence type="predicted"/>
<organism evidence="2 3">
    <name type="scientific">Streptomyces scabiei (strain 87.22)</name>
    <dbReference type="NCBI Taxonomy" id="680198"/>
    <lineage>
        <taxon>Bacteria</taxon>
        <taxon>Bacillati</taxon>
        <taxon>Actinomycetota</taxon>
        <taxon>Actinomycetes</taxon>
        <taxon>Kitasatosporales</taxon>
        <taxon>Streptomycetaceae</taxon>
        <taxon>Streptomyces</taxon>
    </lineage>
</organism>
<dbReference type="RefSeq" id="WP_012998319.1">
    <property type="nucleotide sequence ID" value="NC_013929.1"/>
</dbReference>
<sequence>MASPPRDDQDAPVAPRGRRRRSWPLDLAVALLFLIMDTVIVMTAGYLLLVLGHGITASATHSGDVPVLTWLIVWGVPAVGAASAVTHGLLRMPITCVVQGLFTLACTILAVNGTRMILL</sequence>
<reference evidence="2 3" key="1">
    <citation type="journal article" date="2010" name="Mol. Plant Microbe Interact.">
        <title>Streptomyces scabies 87-22 contains a coronafacic acid-like biosynthetic cluster that contributes to plant-microbe interactions.</title>
        <authorList>
            <person name="Bignell D.R."/>
            <person name="Seipke R.F."/>
            <person name="Huguet-Tapia J.C."/>
            <person name="Chambers A.H."/>
            <person name="Parry R.J."/>
            <person name="Loria R."/>
        </authorList>
    </citation>
    <scope>NUCLEOTIDE SEQUENCE [LARGE SCALE GENOMIC DNA]</scope>
    <source>
        <strain evidence="2 3">87.22</strain>
    </source>
</reference>
<dbReference type="EMBL" id="FN554889">
    <property type="protein sequence ID" value="CBG67582.1"/>
    <property type="molecule type" value="Genomic_DNA"/>
</dbReference>
<dbReference type="AlphaFoldDB" id="C9YSQ7"/>
<evidence type="ECO:0000313" key="3">
    <source>
        <dbReference type="Proteomes" id="UP000001444"/>
    </source>
</evidence>
<protein>
    <submittedName>
        <fullName evidence="2">Putative integral membrane protein</fullName>
    </submittedName>
</protein>
<feature type="transmembrane region" description="Helical" evidence="1">
    <location>
        <begin position="68"/>
        <end position="90"/>
    </location>
</feature>
<dbReference type="HOGENOM" id="CLU_2060174_0_0_11"/>
<feature type="transmembrane region" description="Helical" evidence="1">
    <location>
        <begin position="25"/>
        <end position="48"/>
    </location>
</feature>
<feature type="transmembrane region" description="Helical" evidence="1">
    <location>
        <begin position="97"/>
        <end position="118"/>
    </location>
</feature>
<gene>
    <name evidence="2" type="ordered locus">SCAB_3741</name>
</gene>
<evidence type="ECO:0000313" key="2">
    <source>
        <dbReference type="EMBL" id="CBG67582.1"/>
    </source>
</evidence>
<keyword evidence="3" id="KW-1185">Reference proteome</keyword>